<dbReference type="PROSITE" id="PS50181">
    <property type="entry name" value="FBOX"/>
    <property type="match status" value="1"/>
</dbReference>
<dbReference type="InterPro" id="IPR036047">
    <property type="entry name" value="F-box-like_dom_sf"/>
</dbReference>
<evidence type="ECO:0000313" key="2">
    <source>
        <dbReference type="EMBL" id="TEA19768.1"/>
    </source>
</evidence>
<evidence type="ECO:0000313" key="3">
    <source>
        <dbReference type="Proteomes" id="UP000295604"/>
    </source>
</evidence>
<dbReference type="AlphaFoldDB" id="A0A4R8TN13"/>
<feature type="domain" description="F-box" evidence="1">
    <location>
        <begin position="23"/>
        <end position="69"/>
    </location>
</feature>
<gene>
    <name evidence="2" type="ORF">C8034_v008864</name>
</gene>
<dbReference type="Pfam" id="PF12937">
    <property type="entry name" value="F-box-like"/>
    <property type="match status" value="1"/>
</dbReference>
<name>A0A4R8TN13_9PEZI</name>
<keyword evidence="3" id="KW-1185">Reference proteome</keyword>
<organism evidence="2 3">
    <name type="scientific">Colletotrichum sidae</name>
    <dbReference type="NCBI Taxonomy" id="1347389"/>
    <lineage>
        <taxon>Eukaryota</taxon>
        <taxon>Fungi</taxon>
        <taxon>Dikarya</taxon>
        <taxon>Ascomycota</taxon>
        <taxon>Pezizomycotina</taxon>
        <taxon>Sordariomycetes</taxon>
        <taxon>Hypocreomycetidae</taxon>
        <taxon>Glomerellales</taxon>
        <taxon>Glomerellaceae</taxon>
        <taxon>Colletotrichum</taxon>
        <taxon>Colletotrichum orbiculare species complex</taxon>
    </lineage>
</organism>
<dbReference type="InterPro" id="IPR001810">
    <property type="entry name" value="F-box_dom"/>
</dbReference>
<evidence type="ECO:0000259" key="1">
    <source>
        <dbReference type="PROSITE" id="PS50181"/>
    </source>
</evidence>
<proteinExistence type="predicted"/>
<comment type="caution">
    <text evidence="2">The sequence shown here is derived from an EMBL/GenBank/DDBJ whole genome shotgun (WGS) entry which is preliminary data.</text>
</comment>
<dbReference type="Proteomes" id="UP000295604">
    <property type="component" value="Unassembled WGS sequence"/>
</dbReference>
<sequence length="217" mass="24795">MVFASPKGSTSPRSTPAEPATVMEFLAELPSELSGAIFAHLPNSDLKKLRLASRRFSKIVTPHHAFKRVSISASEHNIQVFRNIANHETFRHDVREIVWDDARFTVSLEEESGYHGGYGYDAEDSYSEDTPVPDGVPLWFASGCRENVDYLRKWRGRDFETLPQHVETAQQLAAQLPLDVAYDYYQELVWQQEEVLTTTANNTAFEWALTEKWFPNL</sequence>
<accession>A0A4R8TN13</accession>
<protein>
    <recommendedName>
        <fullName evidence="1">F-box domain-containing protein</fullName>
    </recommendedName>
</protein>
<reference evidence="2 3" key="1">
    <citation type="submission" date="2018-11" db="EMBL/GenBank/DDBJ databases">
        <title>Genome sequence and assembly of Colletotrichum sidae.</title>
        <authorList>
            <person name="Gan P."/>
            <person name="Shirasu K."/>
        </authorList>
    </citation>
    <scope>NUCLEOTIDE SEQUENCE [LARGE SCALE GENOMIC DNA]</scope>
    <source>
        <strain evidence="2 3">CBS 518.97</strain>
    </source>
</reference>
<dbReference type="SUPFAM" id="SSF81383">
    <property type="entry name" value="F-box domain"/>
    <property type="match status" value="1"/>
</dbReference>
<dbReference type="EMBL" id="QAPF01000042">
    <property type="protein sequence ID" value="TEA19768.1"/>
    <property type="molecule type" value="Genomic_DNA"/>
</dbReference>